<evidence type="ECO:0008006" key="3">
    <source>
        <dbReference type="Google" id="ProtNLM"/>
    </source>
</evidence>
<evidence type="ECO:0000313" key="2">
    <source>
        <dbReference type="Proteomes" id="UP000199645"/>
    </source>
</evidence>
<proteinExistence type="predicted"/>
<evidence type="ECO:0000313" key="1">
    <source>
        <dbReference type="EMBL" id="SFF19834.1"/>
    </source>
</evidence>
<accession>A0A1I2GPG7</accession>
<name>A0A1I2GPG7_9ACTN</name>
<reference evidence="1 2" key="1">
    <citation type="submission" date="2016-10" db="EMBL/GenBank/DDBJ databases">
        <authorList>
            <person name="de Groot N.N."/>
        </authorList>
    </citation>
    <scope>NUCLEOTIDE SEQUENCE [LARGE SCALE GENOMIC DNA]</scope>
    <source>
        <strain evidence="1 2">DSM 43019</strain>
    </source>
</reference>
<dbReference type="STRING" id="35752.SAMN05421541_10788"/>
<dbReference type="EMBL" id="FONV01000007">
    <property type="protein sequence ID" value="SFF19834.1"/>
    <property type="molecule type" value="Genomic_DNA"/>
</dbReference>
<protein>
    <recommendedName>
        <fullName evidence="3">Ig-like domain-containing protein</fullName>
    </recommendedName>
</protein>
<sequence length="119" mass="12736">MLIGVVGFYIWQRLSPLEVEGVTVAVPQPAGNRCDVTVDVVATVRTNGRSGVIRYQWFRSDAPPGAILTEQVGSGQRTAALTLAWTFSGTGKATETATVNIIEPSPLQVGTQVEYRCQG</sequence>
<dbReference type="Proteomes" id="UP000199645">
    <property type="component" value="Unassembled WGS sequence"/>
</dbReference>
<gene>
    <name evidence="1" type="ORF">SAMN05421541_10788</name>
</gene>
<keyword evidence="2" id="KW-1185">Reference proteome</keyword>
<dbReference type="AlphaFoldDB" id="A0A1I2GPG7"/>
<organism evidence="1 2">
    <name type="scientific">Actinoplanes philippinensis</name>
    <dbReference type="NCBI Taxonomy" id="35752"/>
    <lineage>
        <taxon>Bacteria</taxon>
        <taxon>Bacillati</taxon>
        <taxon>Actinomycetota</taxon>
        <taxon>Actinomycetes</taxon>
        <taxon>Micromonosporales</taxon>
        <taxon>Micromonosporaceae</taxon>
        <taxon>Actinoplanes</taxon>
    </lineage>
</organism>